<evidence type="ECO:0000256" key="3">
    <source>
        <dbReference type="ARBA" id="ARBA00022525"/>
    </source>
</evidence>
<evidence type="ECO:0000256" key="1">
    <source>
        <dbReference type="ARBA" id="ARBA00001973"/>
    </source>
</evidence>
<dbReference type="EC" id="1.14.99.56" evidence="15"/>
<evidence type="ECO:0000256" key="11">
    <source>
        <dbReference type="ARBA" id="ARBA00023277"/>
    </source>
</evidence>
<comment type="similarity">
    <text evidence="13">Belongs to the polysaccharide monooxygenase AA9 family.</text>
</comment>
<dbReference type="Pfam" id="PF03443">
    <property type="entry name" value="AA9"/>
    <property type="match status" value="1"/>
</dbReference>
<dbReference type="GO" id="GO:0046872">
    <property type="term" value="F:metal ion binding"/>
    <property type="evidence" value="ECO:0007669"/>
    <property type="project" value="UniProtKB-KW"/>
</dbReference>
<keyword evidence="12" id="KW-0624">Polysaccharide degradation</keyword>
<keyword evidence="10" id="KW-1015">Disulfide bond</keyword>
<evidence type="ECO:0000256" key="4">
    <source>
        <dbReference type="ARBA" id="ARBA00022723"/>
    </source>
</evidence>
<comment type="subcellular location">
    <subcellularLocation>
        <location evidence="2">Secreted</location>
    </subcellularLocation>
</comment>
<feature type="chain" id="PRO_5024881228" description="lytic cellulose monooxygenase (C4-dehydrogenating)" evidence="16">
    <location>
        <begin position="20"/>
        <end position="245"/>
    </location>
</feature>
<evidence type="ECO:0000256" key="2">
    <source>
        <dbReference type="ARBA" id="ARBA00004613"/>
    </source>
</evidence>
<keyword evidence="8" id="KW-0186">Copper</keyword>
<proteinExistence type="inferred from homology"/>
<evidence type="ECO:0000256" key="15">
    <source>
        <dbReference type="ARBA" id="ARBA00047174"/>
    </source>
</evidence>
<keyword evidence="9" id="KW-0503">Monooxygenase</keyword>
<evidence type="ECO:0000259" key="17">
    <source>
        <dbReference type="Pfam" id="PF03443"/>
    </source>
</evidence>
<dbReference type="EMBL" id="ML741769">
    <property type="protein sequence ID" value="KAE8331408.1"/>
    <property type="molecule type" value="Genomic_DNA"/>
</dbReference>
<evidence type="ECO:0000256" key="5">
    <source>
        <dbReference type="ARBA" id="ARBA00022729"/>
    </source>
</evidence>
<keyword evidence="6" id="KW-0136">Cellulose degradation</keyword>
<evidence type="ECO:0000256" key="10">
    <source>
        <dbReference type="ARBA" id="ARBA00023157"/>
    </source>
</evidence>
<comment type="catalytic activity">
    <reaction evidence="14">
        <text>[(1-&gt;4)-beta-D-glucosyl]n+m + reduced acceptor + O2 = 4-dehydro-beta-D-glucosyl-[(1-&gt;4)-beta-D-glucosyl]n-1 + [(1-&gt;4)-beta-D-glucosyl]m + acceptor + H2O.</text>
        <dbReference type="EC" id="1.14.99.56"/>
    </reaction>
</comment>
<dbReference type="GO" id="GO:0016787">
    <property type="term" value="F:hydrolase activity"/>
    <property type="evidence" value="ECO:0007669"/>
    <property type="project" value="UniProtKB-KW"/>
</dbReference>
<evidence type="ECO:0000256" key="13">
    <source>
        <dbReference type="ARBA" id="ARBA00044502"/>
    </source>
</evidence>
<dbReference type="Proteomes" id="UP000325945">
    <property type="component" value="Unassembled WGS sequence"/>
</dbReference>
<dbReference type="PANTHER" id="PTHR33353">
    <property type="entry name" value="PUTATIVE (AFU_ORTHOLOGUE AFUA_1G12560)-RELATED"/>
    <property type="match status" value="1"/>
</dbReference>
<keyword evidence="7" id="KW-0560">Oxidoreductase</keyword>
<evidence type="ECO:0000256" key="14">
    <source>
        <dbReference type="ARBA" id="ARBA00045077"/>
    </source>
</evidence>
<dbReference type="PANTHER" id="PTHR33353:SF10">
    <property type="entry name" value="ENDO-BETA-1,4-GLUCANASE D"/>
    <property type="match status" value="1"/>
</dbReference>
<evidence type="ECO:0000256" key="16">
    <source>
        <dbReference type="SAM" id="SignalP"/>
    </source>
</evidence>
<comment type="cofactor">
    <cofactor evidence="1">
        <name>Cu(2+)</name>
        <dbReference type="ChEBI" id="CHEBI:29036"/>
    </cofactor>
</comment>
<name>A0A5N6XF09_9EURO</name>
<evidence type="ECO:0000256" key="12">
    <source>
        <dbReference type="ARBA" id="ARBA00023326"/>
    </source>
</evidence>
<organism evidence="18 19">
    <name type="scientific">Aspergillus sergii</name>
    <dbReference type="NCBI Taxonomy" id="1034303"/>
    <lineage>
        <taxon>Eukaryota</taxon>
        <taxon>Fungi</taxon>
        <taxon>Dikarya</taxon>
        <taxon>Ascomycota</taxon>
        <taxon>Pezizomycotina</taxon>
        <taxon>Eurotiomycetes</taxon>
        <taxon>Eurotiomycetidae</taxon>
        <taxon>Eurotiales</taxon>
        <taxon>Aspergillaceae</taxon>
        <taxon>Aspergillus</taxon>
        <taxon>Aspergillus subgen. Circumdati</taxon>
    </lineage>
</organism>
<dbReference type="AlphaFoldDB" id="A0A5N6XF09"/>
<keyword evidence="3" id="KW-0964">Secreted</keyword>
<sequence>MKLSTLLTMTALFSQSAVAHYKFPALIVDGTPTPEFKYVRFNTNNINPILDLNSIDLRCNEGGLASGAQTETAAVQAGSTVGFTLSNSIGHIGPMLVYMAEAPGDPSSFDGDGEVWFKIHEWGADFSTGSINWPQLGLTSYSFQLPPSLPNGSYLLRIEHIGVHNAANANSAQFFVNCAQVNVTGGGNANPGPLVAIPGLYSNEDPGIHFNNYSPPPKSYIIPGPPGRQDSGVKRGFQFFGSIFE</sequence>
<dbReference type="Gene3D" id="2.70.50.70">
    <property type="match status" value="1"/>
</dbReference>
<keyword evidence="11" id="KW-0119">Carbohydrate metabolism</keyword>
<feature type="domain" description="Auxiliary Activity family 9 catalytic" evidence="17">
    <location>
        <begin position="20"/>
        <end position="220"/>
    </location>
</feature>
<protein>
    <recommendedName>
        <fullName evidence="15">lytic cellulose monooxygenase (C4-dehydrogenating)</fullName>
        <ecNumber evidence="15">1.14.99.56</ecNumber>
    </recommendedName>
</protein>
<evidence type="ECO:0000256" key="8">
    <source>
        <dbReference type="ARBA" id="ARBA00023008"/>
    </source>
</evidence>
<accession>A0A5N6XF09</accession>
<keyword evidence="5 16" id="KW-0732">Signal</keyword>
<feature type="signal peptide" evidence="16">
    <location>
        <begin position="1"/>
        <end position="19"/>
    </location>
</feature>
<keyword evidence="4" id="KW-0479">Metal-binding</keyword>
<evidence type="ECO:0000256" key="6">
    <source>
        <dbReference type="ARBA" id="ARBA00023001"/>
    </source>
</evidence>
<reference evidence="19" key="1">
    <citation type="submission" date="2019-04" db="EMBL/GenBank/DDBJ databases">
        <title>Friends and foes A comparative genomics studyof 23 Aspergillus species from section Flavi.</title>
        <authorList>
            <consortium name="DOE Joint Genome Institute"/>
            <person name="Kjaerbolling I."/>
            <person name="Vesth T."/>
            <person name="Frisvad J.C."/>
            <person name="Nybo J.L."/>
            <person name="Theobald S."/>
            <person name="Kildgaard S."/>
            <person name="Isbrandt T."/>
            <person name="Kuo A."/>
            <person name="Sato A."/>
            <person name="Lyhne E.K."/>
            <person name="Kogle M.E."/>
            <person name="Wiebenga A."/>
            <person name="Kun R.S."/>
            <person name="Lubbers R.J."/>
            <person name="Makela M.R."/>
            <person name="Barry K."/>
            <person name="Chovatia M."/>
            <person name="Clum A."/>
            <person name="Daum C."/>
            <person name="Haridas S."/>
            <person name="He G."/>
            <person name="LaButti K."/>
            <person name="Lipzen A."/>
            <person name="Mondo S."/>
            <person name="Riley R."/>
            <person name="Salamov A."/>
            <person name="Simmons B.A."/>
            <person name="Magnuson J.K."/>
            <person name="Henrissat B."/>
            <person name="Mortensen U.H."/>
            <person name="Larsen T.O."/>
            <person name="Devries R.P."/>
            <person name="Grigoriev I.V."/>
            <person name="Machida M."/>
            <person name="Baker S.E."/>
            <person name="Andersen M.R."/>
        </authorList>
    </citation>
    <scope>NUCLEOTIDE SEQUENCE [LARGE SCALE GENOMIC DNA]</scope>
    <source>
        <strain evidence="19">CBS 130017</strain>
    </source>
</reference>
<evidence type="ECO:0000256" key="7">
    <source>
        <dbReference type="ARBA" id="ARBA00023002"/>
    </source>
</evidence>
<dbReference type="GO" id="GO:0030245">
    <property type="term" value="P:cellulose catabolic process"/>
    <property type="evidence" value="ECO:0007669"/>
    <property type="project" value="UniProtKB-KW"/>
</dbReference>
<keyword evidence="19" id="KW-1185">Reference proteome</keyword>
<dbReference type="CDD" id="cd21175">
    <property type="entry name" value="LPMO_AA9"/>
    <property type="match status" value="1"/>
</dbReference>
<evidence type="ECO:0000313" key="19">
    <source>
        <dbReference type="Proteomes" id="UP000325945"/>
    </source>
</evidence>
<keyword evidence="18" id="KW-0378">Hydrolase</keyword>
<gene>
    <name evidence="18" type="ORF">BDV39DRAFT_201059</name>
</gene>
<dbReference type="GO" id="GO:0004497">
    <property type="term" value="F:monooxygenase activity"/>
    <property type="evidence" value="ECO:0007669"/>
    <property type="project" value="UniProtKB-KW"/>
</dbReference>
<dbReference type="InterPro" id="IPR005103">
    <property type="entry name" value="AA9_LPMO"/>
</dbReference>
<evidence type="ECO:0000313" key="18">
    <source>
        <dbReference type="EMBL" id="KAE8331408.1"/>
    </source>
</evidence>
<dbReference type="GO" id="GO:0005576">
    <property type="term" value="C:extracellular region"/>
    <property type="evidence" value="ECO:0007669"/>
    <property type="project" value="UniProtKB-SubCell"/>
</dbReference>
<evidence type="ECO:0000256" key="9">
    <source>
        <dbReference type="ARBA" id="ARBA00023033"/>
    </source>
</evidence>
<dbReference type="InterPro" id="IPR049892">
    <property type="entry name" value="AA9"/>
</dbReference>